<evidence type="ECO:0000256" key="1">
    <source>
        <dbReference type="ARBA" id="ARBA00004496"/>
    </source>
</evidence>
<dbReference type="EMBL" id="OU900094">
    <property type="protein sequence ID" value="CAG9854026.1"/>
    <property type="molecule type" value="Genomic_DNA"/>
</dbReference>
<dbReference type="InterPro" id="IPR051973">
    <property type="entry name" value="tRNA_Anticodon_Mtase-Reg"/>
</dbReference>
<dbReference type="PROSITE" id="PS50082">
    <property type="entry name" value="WD_REPEATS_2"/>
    <property type="match status" value="1"/>
</dbReference>
<gene>
    <name evidence="9" type="ORF">PHYEVI_LOCUS493</name>
</gene>
<dbReference type="PANTHER" id="PTHR14344:SF3">
    <property type="entry name" value="WD REPEAT-CONTAINING PROTEIN 6"/>
    <property type="match status" value="1"/>
</dbReference>
<dbReference type="InterPro" id="IPR001680">
    <property type="entry name" value="WD40_rpt"/>
</dbReference>
<dbReference type="GO" id="GO:0005737">
    <property type="term" value="C:cytoplasm"/>
    <property type="evidence" value="ECO:0007669"/>
    <property type="project" value="UniProtKB-SubCell"/>
</dbReference>
<keyword evidence="5" id="KW-0677">Repeat</keyword>
<name>A0A9N9XJA7_PHYSR</name>
<feature type="non-terminal residue" evidence="9">
    <location>
        <position position="960"/>
    </location>
</feature>
<dbReference type="AlphaFoldDB" id="A0A9N9XJA7"/>
<sequence>MNFVPKYIKTNVTAIKTGTSVTFIGIGANLHVFCNKSYRLLNKITVTDTRGQQIFGIIPFQSNKLLVISGNFLLIFNTNEDYSTINETSRAVIREWILEAKLLDDETKIATISMHNKINIWDTHLNQLESVKCEEKCLLYSAHLCYDNYNKLTALSGTVFNEVLIWKFRKDDSGYSVVLKRLQKHEGVIFSIHVKDDLICSTSDDRSAVLWKIESGDLHSELSKEHVNIYPLCQVFGHLSRVFKCRILNDCFVTGGEDSVLNVWSLNGKLKRKVETNQGSTIWSMDYDESKNMLFVGGDNGGVHAFTLDIMIKKENITIPQGEKPKLIAMLASHGILIFTESGILFVNKNNTWIRIKQFEDLRSCVTLKVSKCRKLVALAGFRGQLYIYKETDHSLENIFTYQLKRAIRITSCFWLRCDLLLVCQEGILTLLLLNQNEIKPINLFVLPKNVDCINTAIAVKENIIVGDRKGNIHLYKIGETSPVQSLRKVHNYLGVTNLLHSSNNLVSLGRNGTIKTFSMANDRLVLMASNKVPYNWLVDVIDNFLIGFSGDNFIIWNCDTKRILLDEVCGGGHRSWDLLKAEGTFKFLYIKEKAVNKLEFDINVNKSFDLVECFHLKEINCMSFVQMQNQYLLVSGGEDTTLRLSLIDRDKINFRNLMTFKSHLSSIRTIAIHKLGGGKHVESYLVFSAGGRAQIICWTLEMDSNNSEQVILRENHSYYEIIDNKESETRIMDLCVVELDDIFLFAACSDGCIKIFTVENNHNDFKMNLRLTVFYKLRCIFKVFHLKVFNKIILATLASDGCLVFWNVEEMLSCESVKPFSIIQSHQSGINTISKLQIDPTSFLFLTAGDDNTIVLNYLKFYDNEDIYVKVIDTFRDAGSHWAQITGSFIDNNYFLTASVDQRLMLYKWQIDNEKLICQSVSKYNSSIADLKGLLYFGDANFNILVYGLGIEIVNLVNK</sequence>
<keyword evidence="4" id="KW-0819">tRNA processing</keyword>
<evidence type="ECO:0000256" key="3">
    <source>
        <dbReference type="ARBA" id="ARBA00022574"/>
    </source>
</evidence>
<dbReference type="InterPro" id="IPR036322">
    <property type="entry name" value="WD40_repeat_dom_sf"/>
</dbReference>
<keyword evidence="2" id="KW-0963">Cytoplasm</keyword>
<proteinExistence type="inferred from homology"/>
<evidence type="ECO:0000256" key="2">
    <source>
        <dbReference type="ARBA" id="ARBA00022490"/>
    </source>
</evidence>
<dbReference type="Proteomes" id="UP001153712">
    <property type="component" value="Chromosome 1"/>
</dbReference>
<dbReference type="InterPro" id="IPR015943">
    <property type="entry name" value="WD40/YVTN_repeat-like_dom_sf"/>
</dbReference>
<evidence type="ECO:0000256" key="6">
    <source>
        <dbReference type="ARBA" id="ARBA00038255"/>
    </source>
</evidence>
<evidence type="ECO:0000256" key="8">
    <source>
        <dbReference type="PROSITE-ProRule" id="PRU00221"/>
    </source>
</evidence>
<dbReference type="Gene3D" id="2.130.10.10">
    <property type="entry name" value="YVTN repeat-like/Quinoprotein amine dehydrogenase"/>
    <property type="match status" value="3"/>
</dbReference>
<dbReference type="Pfam" id="PF00400">
    <property type="entry name" value="WD40"/>
    <property type="match status" value="1"/>
</dbReference>
<evidence type="ECO:0000256" key="7">
    <source>
        <dbReference type="ARBA" id="ARBA00040154"/>
    </source>
</evidence>
<dbReference type="SMART" id="SM00320">
    <property type="entry name" value="WD40"/>
    <property type="match status" value="10"/>
</dbReference>
<reference evidence="9" key="1">
    <citation type="submission" date="2022-01" db="EMBL/GenBank/DDBJ databases">
        <authorList>
            <person name="King R."/>
        </authorList>
    </citation>
    <scope>NUCLEOTIDE SEQUENCE</scope>
</reference>
<dbReference type="PANTHER" id="PTHR14344">
    <property type="entry name" value="WD REPEAT PROTEIN"/>
    <property type="match status" value="1"/>
</dbReference>
<comment type="similarity">
    <text evidence="6">Belongs to the WD repeat WDR6 family.</text>
</comment>
<keyword evidence="3 8" id="KW-0853">WD repeat</keyword>
<protein>
    <recommendedName>
        <fullName evidence="7">tRNA (34-2'-O)-methyltransferase regulator WDR6</fullName>
    </recommendedName>
</protein>
<evidence type="ECO:0000313" key="10">
    <source>
        <dbReference type="Proteomes" id="UP001153712"/>
    </source>
</evidence>
<dbReference type="SUPFAM" id="SSF50998">
    <property type="entry name" value="Quinoprotein alcohol dehydrogenase-like"/>
    <property type="match status" value="1"/>
</dbReference>
<dbReference type="OrthoDB" id="5594999at2759"/>
<dbReference type="InterPro" id="IPR011047">
    <property type="entry name" value="Quinoprotein_ADH-like_sf"/>
</dbReference>
<accession>A0A9N9XJA7</accession>
<comment type="subcellular location">
    <subcellularLocation>
        <location evidence="1">Cytoplasm</location>
    </subcellularLocation>
</comment>
<evidence type="ECO:0000256" key="4">
    <source>
        <dbReference type="ARBA" id="ARBA00022694"/>
    </source>
</evidence>
<dbReference type="GO" id="GO:0030488">
    <property type="term" value="P:tRNA methylation"/>
    <property type="evidence" value="ECO:0007669"/>
    <property type="project" value="TreeGrafter"/>
</dbReference>
<evidence type="ECO:0000313" key="9">
    <source>
        <dbReference type="EMBL" id="CAG9854026.1"/>
    </source>
</evidence>
<evidence type="ECO:0000256" key="5">
    <source>
        <dbReference type="ARBA" id="ARBA00022737"/>
    </source>
</evidence>
<organism evidence="9 10">
    <name type="scientific">Phyllotreta striolata</name>
    <name type="common">Striped flea beetle</name>
    <name type="synonym">Crioceris striolata</name>
    <dbReference type="NCBI Taxonomy" id="444603"/>
    <lineage>
        <taxon>Eukaryota</taxon>
        <taxon>Metazoa</taxon>
        <taxon>Ecdysozoa</taxon>
        <taxon>Arthropoda</taxon>
        <taxon>Hexapoda</taxon>
        <taxon>Insecta</taxon>
        <taxon>Pterygota</taxon>
        <taxon>Neoptera</taxon>
        <taxon>Endopterygota</taxon>
        <taxon>Coleoptera</taxon>
        <taxon>Polyphaga</taxon>
        <taxon>Cucujiformia</taxon>
        <taxon>Chrysomeloidea</taxon>
        <taxon>Chrysomelidae</taxon>
        <taxon>Galerucinae</taxon>
        <taxon>Alticini</taxon>
        <taxon>Phyllotreta</taxon>
    </lineage>
</organism>
<feature type="repeat" description="WD" evidence="8">
    <location>
        <begin position="182"/>
        <end position="221"/>
    </location>
</feature>
<keyword evidence="10" id="KW-1185">Reference proteome</keyword>
<dbReference type="SUPFAM" id="SSF50978">
    <property type="entry name" value="WD40 repeat-like"/>
    <property type="match status" value="2"/>
</dbReference>